<dbReference type="PANTHER" id="PTHR39082:SF1">
    <property type="entry name" value="SCAVENGER RECEPTOR CLASS A MEMBER 3"/>
    <property type="match status" value="1"/>
</dbReference>
<dbReference type="InterPro" id="IPR056003">
    <property type="entry name" value="CT398_CC_hairpin"/>
</dbReference>
<proteinExistence type="predicted"/>
<reference evidence="5" key="1">
    <citation type="journal article" date="2019" name="Int. J. Syst. Evol. Microbiol.">
        <title>The Global Catalogue of Microorganisms (GCM) 10K type strain sequencing project: providing services to taxonomists for standard genome sequencing and annotation.</title>
        <authorList>
            <consortium name="The Broad Institute Genomics Platform"/>
            <consortium name="The Broad Institute Genome Sequencing Center for Infectious Disease"/>
            <person name="Wu L."/>
            <person name="Ma J."/>
        </authorList>
    </citation>
    <scope>NUCLEOTIDE SEQUENCE [LARGE SCALE GENOMIC DNA]</scope>
    <source>
        <strain evidence="5">JCM 18127</strain>
    </source>
</reference>
<feature type="domain" description="CT398-like coiled coil hairpin" evidence="3">
    <location>
        <begin position="14"/>
        <end position="194"/>
    </location>
</feature>
<dbReference type="InterPro" id="IPR052376">
    <property type="entry name" value="Oxidative_Scav/Glycosyltrans"/>
</dbReference>
<dbReference type="Proteomes" id="UP001500621">
    <property type="component" value="Unassembled WGS sequence"/>
</dbReference>
<keyword evidence="1" id="KW-0175">Coiled coil</keyword>
<keyword evidence="5" id="KW-1185">Reference proteome</keyword>
<evidence type="ECO:0000259" key="2">
    <source>
        <dbReference type="Pfam" id="PF02591"/>
    </source>
</evidence>
<evidence type="ECO:0000313" key="4">
    <source>
        <dbReference type="EMBL" id="GAA4688579.1"/>
    </source>
</evidence>
<sequence length="246" mass="27575">MRADPADQLRLLDLQALDARLAQLQHQRRSLPELALITEITATHTETLTHLRDQQVVVDDLSATQAKADADVEQVKARRTRDRDRMDKGLISNPKDLERMQHELESLERRIGVLEDEELEIMEQLEIAQTGLDTLREEVAGMEARRAELVESRDGRFAVLDAELAEVQADRDRAATGVPADLLALYEKLKEAKGVGASELRARQCGGCRLTLDAAEVSRIRALPPEEVVRCEECQRILVRTAESGL</sequence>
<organism evidence="4 5">
    <name type="scientific">Nocardioides nanhaiensis</name>
    <dbReference type="NCBI Taxonomy" id="1476871"/>
    <lineage>
        <taxon>Bacteria</taxon>
        <taxon>Bacillati</taxon>
        <taxon>Actinomycetota</taxon>
        <taxon>Actinomycetes</taxon>
        <taxon>Propionibacteriales</taxon>
        <taxon>Nocardioidaceae</taxon>
        <taxon>Nocardioides</taxon>
    </lineage>
</organism>
<evidence type="ECO:0000313" key="5">
    <source>
        <dbReference type="Proteomes" id="UP001500621"/>
    </source>
</evidence>
<accession>A0ABP8WHZ6</accession>
<dbReference type="Gene3D" id="1.10.287.1490">
    <property type="match status" value="1"/>
</dbReference>
<feature type="coiled-coil region" evidence="1">
    <location>
        <begin position="97"/>
        <end position="152"/>
    </location>
</feature>
<dbReference type="PANTHER" id="PTHR39082">
    <property type="entry name" value="PHOSPHOLIPASE C-BETA-2-RELATED"/>
    <property type="match status" value="1"/>
</dbReference>
<name>A0ABP8WHZ6_9ACTN</name>
<evidence type="ECO:0000256" key="1">
    <source>
        <dbReference type="SAM" id="Coils"/>
    </source>
</evidence>
<dbReference type="EMBL" id="BAABIM010000003">
    <property type="protein sequence ID" value="GAA4688579.1"/>
    <property type="molecule type" value="Genomic_DNA"/>
</dbReference>
<feature type="domain" description="C4-type zinc ribbon" evidence="2">
    <location>
        <begin position="205"/>
        <end position="238"/>
    </location>
</feature>
<dbReference type="Pfam" id="PF02591">
    <property type="entry name" value="Zn_ribbon_9"/>
    <property type="match status" value="1"/>
</dbReference>
<dbReference type="RefSeq" id="WP_345266899.1">
    <property type="nucleotide sequence ID" value="NZ_BAABIM010000003.1"/>
</dbReference>
<dbReference type="InterPro" id="IPR003743">
    <property type="entry name" value="Zf-RING_7"/>
</dbReference>
<comment type="caution">
    <text evidence="4">The sequence shown here is derived from an EMBL/GenBank/DDBJ whole genome shotgun (WGS) entry which is preliminary data.</text>
</comment>
<gene>
    <name evidence="4" type="ORF">GCM10023226_27980</name>
</gene>
<dbReference type="Pfam" id="PF24481">
    <property type="entry name" value="CT398_CC"/>
    <property type="match status" value="1"/>
</dbReference>
<protein>
    <submittedName>
        <fullName evidence="4">C4-type zinc ribbon domain-containing protein</fullName>
    </submittedName>
</protein>
<evidence type="ECO:0000259" key="3">
    <source>
        <dbReference type="Pfam" id="PF24481"/>
    </source>
</evidence>